<feature type="domain" description="EF-hand" evidence="2">
    <location>
        <begin position="1"/>
        <end position="24"/>
    </location>
</feature>
<feature type="region of interest" description="Disordered" evidence="1">
    <location>
        <begin position="61"/>
        <end position="114"/>
    </location>
</feature>
<accession>A0ABN9WJ60</accession>
<evidence type="ECO:0000313" key="4">
    <source>
        <dbReference type="Proteomes" id="UP001189429"/>
    </source>
</evidence>
<keyword evidence="4" id="KW-1185">Reference proteome</keyword>
<evidence type="ECO:0000313" key="3">
    <source>
        <dbReference type="EMBL" id="CAK0886547.1"/>
    </source>
</evidence>
<dbReference type="Proteomes" id="UP001189429">
    <property type="component" value="Unassembled WGS sequence"/>
</dbReference>
<evidence type="ECO:0000256" key="1">
    <source>
        <dbReference type="SAM" id="MobiDB-lite"/>
    </source>
</evidence>
<proteinExistence type="predicted"/>
<dbReference type="PROSITE" id="PS50222">
    <property type="entry name" value="EF_HAND_2"/>
    <property type="match status" value="1"/>
</dbReference>
<dbReference type="EMBL" id="CAUYUJ010018817">
    <property type="protein sequence ID" value="CAK0886547.1"/>
    <property type="molecule type" value="Genomic_DNA"/>
</dbReference>
<sequence length="137" mass="14581">MDRDRSGTLPPKELAVFCRAVDYNGNPSDLFVELDKAMKGFVTSDDLDILSTLDCAEVASRKPAKQWTQRASPGVSRARGFHGTGSSLLSMAGVEASTPRSAIRSPDVSSKFGNSRSSVLSEALHSLPAAADARWAP</sequence>
<name>A0ABN9WJ60_9DINO</name>
<comment type="caution">
    <text evidence="3">The sequence shown here is derived from an EMBL/GenBank/DDBJ whole genome shotgun (WGS) entry which is preliminary data.</text>
</comment>
<organism evidence="3 4">
    <name type="scientific">Prorocentrum cordatum</name>
    <dbReference type="NCBI Taxonomy" id="2364126"/>
    <lineage>
        <taxon>Eukaryota</taxon>
        <taxon>Sar</taxon>
        <taxon>Alveolata</taxon>
        <taxon>Dinophyceae</taxon>
        <taxon>Prorocentrales</taxon>
        <taxon>Prorocentraceae</taxon>
        <taxon>Prorocentrum</taxon>
    </lineage>
</organism>
<evidence type="ECO:0000259" key="2">
    <source>
        <dbReference type="PROSITE" id="PS50222"/>
    </source>
</evidence>
<protein>
    <recommendedName>
        <fullName evidence="2">EF-hand domain-containing protein</fullName>
    </recommendedName>
</protein>
<dbReference type="InterPro" id="IPR002048">
    <property type="entry name" value="EF_hand_dom"/>
</dbReference>
<reference evidence="3" key="1">
    <citation type="submission" date="2023-10" db="EMBL/GenBank/DDBJ databases">
        <authorList>
            <person name="Chen Y."/>
            <person name="Shah S."/>
            <person name="Dougan E. K."/>
            <person name="Thang M."/>
            <person name="Chan C."/>
        </authorList>
    </citation>
    <scope>NUCLEOTIDE SEQUENCE [LARGE SCALE GENOMIC DNA]</scope>
</reference>
<gene>
    <name evidence="3" type="ORF">PCOR1329_LOCUS67864</name>
</gene>